<dbReference type="RefSeq" id="XP_025591140.1">
    <property type="nucleotide sequence ID" value="XM_025732190.2"/>
</dbReference>
<dbReference type="OrthoDB" id="4977464at2759"/>
<evidence type="ECO:0000313" key="3">
    <source>
        <dbReference type="Proteomes" id="UP000245910"/>
    </source>
</evidence>
<dbReference type="InterPro" id="IPR009413">
    <property type="entry name" value="Aegerolysin-typ"/>
</dbReference>
<evidence type="ECO:0000313" key="2">
    <source>
        <dbReference type="EMBL" id="CEI67425.1"/>
    </source>
</evidence>
<comment type="similarity">
    <text evidence="1">Belongs to the aegerolysin family.</text>
</comment>
<protein>
    <submittedName>
        <fullName evidence="2">Uncharacterized protein</fullName>
    </submittedName>
</protein>
<name>A0A2L2U0Q6_9HYPO</name>
<dbReference type="Gene3D" id="2.60.270.50">
    <property type="match status" value="1"/>
</dbReference>
<dbReference type="EMBL" id="LN649229">
    <property type="protein sequence ID" value="CEI67425.1"/>
    <property type="molecule type" value="Genomic_DNA"/>
</dbReference>
<organism evidence="2 3">
    <name type="scientific">Fusarium venenatum</name>
    <dbReference type="NCBI Taxonomy" id="56646"/>
    <lineage>
        <taxon>Eukaryota</taxon>
        <taxon>Fungi</taxon>
        <taxon>Dikarya</taxon>
        <taxon>Ascomycota</taxon>
        <taxon>Pezizomycotina</taxon>
        <taxon>Sordariomycetes</taxon>
        <taxon>Hypocreomycetidae</taxon>
        <taxon>Hypocreales</taxon>
        <taxon>Nectriaceae</taxon>
        <taxon>Fusarium</taxon>
    </lineage>
</organism>
<dbReference type="GO" id="GO:0019836">
    <property type="term" value="P:symbiont-mediated hemolysis of host erythrocyte"/>
    <property type="evidence" value="ECO:0007669"/>
    <property type="project" value="InterPro"/>
</dbReference>
<evidence type="ECO:0000256" key="1">
    <source>
        <dbReference type="ARBA" id="ARBA00010795"/>
    </source>
</evidence>
<sequence>MSVVDNFRDHVKRCSWDQDELEALLRGNRGVMVFFLNNTQQTVTWSDSGCDHGERCILAPDDIAPGKWGRWALRSCGFQTGCEGWMQWTVDGNGDPTVNLGYDNPYYGSNSYSCSINSTSYTVDYEGGDGNAAIVKFILSEK</sequence>
<reference evidence="3" key="1">
    <citation type="submission" date="2014-10" db="EMBL/GenBank/DDBJ databases">
        <authorList>
            <person name="King R."/>
        </authorList>
    </citation>
    <scope>NUCLEOTIDE SEQUENCE [LARGE SCALE GENOMIC DNA]</scope>
    <source>
        <strain evidence="3">A3/5</strain>
    </source>
</reference>
<accession>A0A2L2U0Q6</accession>
<dbReference type="GeneID" id="37255576"/>
<dbReference type="AlphaFoldDB" id="A0A2L2U0Q6"/>
<dbReference type="KEGG" id="fvn:FVRRES_03937"/>
<dbReference type="Pfam" id="PF06355">
    <property type="entry name" value="Aegerolysin"/>
    <property type="match status" value="1"/>
</dbReference>
<proteinExistence type="inferred from homology"/>
<dbReference type="Proteomes" id="UP000245910">
    <property type="component" value="Chromosome I"/>
</dbReference>
<keyword evidence="3" id="KW-1185">Reference proteome</keyword>